<evidence type="ECO:0008006" key="3">
    <source>
        <dbReference type="Google" id="ProtNLM"/>
    </source>
</evidence>
<proteinExistence type="predicted"/>
<reference evidence="1 2" key="1">
    <citation type="submission" date="2014-07" db="EMBL/GenBank/DDBJ databases">
        <title>Draft Genome Sequence of Gephyronic Acid Producer, Cystobacter violaceus Strain Cb vi76.</title>
        <authorList>
            <person name="Stevens D.C."/>
            <person name="Young J."/>
            <person name="Carmichael R."/>
            <person name="Tan J."/>
            <person name="Taylor R.E."/>
        </authorList>
    </citation>
    <scope>NUCLEOTIDE SEQUENCE [LARGE SCALE GENOMIC DNA]</scope>
    <source>
        <strain evidence="1 2">Cb vi76</strain>
    </source>
</reference>
<name>A0A084SYH3_9BACT</name>
<sequence length="120" mass="13308">MSFRTHLESVVNQVDGALACSVMGFDGISVDTHQREDAAELELNGAWVEYANLLGQLRQAAETLKTGEVQEVSVNSERVLTLMRLITPEYFLVLALRADGNYGKGRYVLRVIAPKIRAEL</sequence>
<comment type="caution">
    <text evidence="1">The sequence shown here is derived from an EMBL/GenBank/DDBJ whole genome shotgun (WGS) entry which is preliminary data.</text>
</comment>
<protein>
    <recommendedName>
        <fullName evidence="3">GTPase</fullName>
    </recommendedName>
</protein>
<accession>A0A084SYH3</accession>
<dbReference type="SUPFAM" id="SSF103196">
    <property type="entry name" value="Roadblock/LC7 domain"/>
    <property type="match status" value="1"/>
</dbReference>
<evidence type="ECO:0000313" key="1">
    <source>
        <dbReference type="EMBL" id="KFA93508.1"/>
    </source>
</evidence>
<evidence type="ECO:0000313" key="2">
    <source>
        <dbReference type="Proteomes" id="UP000028547"/>
    </source>
</evidence>
<dbReference type="Proteomes" id="UP000028547">
    <property type="component" value="Unassembled WGS sequence"/>
</dbReference>
<organism evidence="1 2">
    <name type="scientific">Archangium violaceum Cb vi76</name>
    <dbReference type="NCBI Taxonomy" id="1406225"/>
    <lineage>
        <taxon>Bacteria</taxon>
        <taxon>Pseudomonadati</taxon>
        <taxon>Myxococcota</taxon>
        <taxon>Myxococcia</taxon>
        <taxon>Myxococcales</taxon>
        <taxon>Cystobacterineae</taxon>
        <taxon>Archangiaceae</taxon>
        <taxon>Archangium</taxon>
    </lineage>
</organism>
<gene>
    <name evidence="1" type="ORF">Q664_08580</name>
</gene>
<dbReference type="RefSeq" id="WP_043391949.1">
    <property type="nucleotide sequence ID" value="NZ_JPMI01000048.1"/>
</dbReference>
<dbReference type="Gene3D" id="3.30.450.30">
    <property type="entry name" value="Dynein light chain 2a, cytoplasmic"/>
    <property type="match status" value="1"/>
</dbReference>
<dbReference type="AlphaFoldDB" id="A0A084SYH3"/>
<dbReference type="EMBL" id="JPMI01000048">
    <property type="protein sequence ID" value="KFA93508.1"/>
    <property type="molecule type" value="Genomic_DNA"/>
</dbReference>